<evidence type="ECO:0000256" key="1">
    <source>
        <dbReference type="SAM" id="Phobius"/>
    </source>
</evidence>
<keyword evidence="5" id="KW-1185">Reference proteome</keyword>
<dbReference type="Pfam" id="PF04657">
    <property type="entry name" value="DMT_YdcZ"/>
    <property type="match status" value="1"/>
</dbReference>
<evidence type="ECO:0000313" key="4">
    <source>
        <dbReference type="Proteomes" id="UP000700248"/>
    </source>
</evidence>
<feature type="transmembrane region" description="Helical" evidence="1">
    <location>
        <begin position="71"/>
        <end position="91"/>
    </location>
</feature>
<dbReference type="RefSeq" id="WP_209279759.1">
    <property type="nucleotide sequence ID" value="NZ_BMCQ01000001.1"/>
</dbReference>
<reference evidence="3 5" key="1">
    <citation type="submission" date="2020-03" db="EMBL/GenBank/DDBJ databases">
        <title>Genomic Encyclopedia of Type Strains, Phase IV (KMG-IV): sequencing the most valuable type-strain genomes for metagenomic binning, comparative biology and taxonomic classification.</title>
        <authorList>
            <person name="Goeker M."/>
        </authorList>
    </citation>
    <scope>NUCLEOTIDE SEQUENCE [LARGE SCALE GENOMIC DNA]</scope>
    <source>
        <strain evidence="3 5">DSM 26613</strain>
    </source>
</reference>
<dbReference type="EMBL" id="JAATIZ010000002">
    <property type="protein sequence ID" value="NJB64990.1"/>
    <property type="molecule type" value="Genomic_DNA"/>
</dbReference>
<evidence type="ECO:0000313" key="2">
    <source>
        <dbReference type="EMBL" id="HJH23668.1"/>
    </source>
</evidence>
<reference evidence="2" key="2">
    <citation type="journal article" date="2021" name="PeerJ">
        <title>Extensive microbial diversity within the chicken gut microbiome revealed by metagenomics and culture.</title>
        <authorList>
            <person name="Gilroy R."/>
            <person name="Ravi A."/>
            <person name="Getino M."/>
            <person name="Pursley I."/>
            <person name="Horton D.L."/>
            <person name="Alikhan N.F."/>
            <person name="Baker D."/>
            <person name="Gharbi K."/>
            <person name="Hall N."/>
            <person name="Watson M."/>
            <person name="Adriaenssens E.M."/>
            <person name="Foster-Nyarko E."/>
            <person name="Jarju S."/>
            <person name="Secka A."/>
            <person name="Antonio M."/>
            <person name="Oren A."/>
            <person name="Chaudhuri R.R."/>
            <person name="La Ragione R."/>
            <person name="Hildebrand F."/>
            <person name="Pallen M.J."/>
        </authorList>
    </citation>
    <scope>NUCLEOTIDE SEQUENCE</scope>
    <source>
        <strain evidence="2">CHK175-13533</strain>
    </source>
</reference>
<name>A0A9D2VF19_9BURK</name>
<reference evidence="2" key="3">
    <citation type="submission" date="2021-09" db="EMBL/GenBank/DDBJ databases">
        <authorList>
            <person name="Gilroy R."/>
        </authorList>
    </citation>
    <scope>NUCLEOTIDE SEQUENCE</scope>
    <source>
        <strain evidence="2">CHK175-13533</strain>
    </source>
</reference>
<sequence length="150" mass="16364">MWYFVMAFIAGAGMATQAAINSQLGKALFAQPIYAAFWSFVTGTLLLLCMSAIMGRGQFIQALGQIPQQPWWYLTGGVIGAGLVFTSIFLAPKLGVANMLFFMVLGQIICGLLIDHFGLLHMPVREISWNKIVGLLIMIAGLSVFVFGKR</sequence>
<accession>A0A9D2VF19</accession>
<feature type="transmembrane region" description="Helical" evidence="1">
    <location>
        <begin position="28"/>
        <end position="50"/>
    </location>
</feature>
<dbReference type="PANTHER" id="PTHR34821">
    <property type="entry name" value="INNER MEMBRANE PROTEIN YDCZ"/>
    <property type="match status" value="1"/>
</dbReference>
<dbReference type="Proteomes" id="UP000700248">
    <property type="component" value="Unassembled WGS sequence"/>
</dbReference>
<proteinExistence type="predicted"/>
<organism evidence="2 4">
    <name type="scientific">Paenalcaligenes hominis</name>
    <dbReference type="NCBI Taxonomy" id="643674"/>
    <lineage>
        <taxon>Bacteria</taxon>
        <taxon>Pseudomonadati</taxon>
        <taxon>Pseudomonadota</taxon>
        <taxon>Betaproteobacteria</taxon>
        <taxon>Burkholderiales</taxon>
        <taxon>Alcaligenaceae</taxon>
        <taxon>Paenalcaligenes</taxon>
    </lineage>
</organism>
<evidence type="ECO:0000313" key="5">
    <source>
        <dbReference type="Proteomes" id="UP000783934"/>
    </source>
</evidence>
<evidence type="ECO:0000313" key="3">
    <source>
        <dbReference type="EMBL" id="NJB64990.1"/>
    </source>
</evidence>
<comment type="caution">
    <text evidence="2">The sequence shown here is derived from an EMBL/GenBank/DDBJ whole genome shotgun (WGS) entry which is preliminary data.</text>
</comment>
<dbReference type="InterPro" id="IPR006750">
    <property type="entry name" value="YdcZ"/>
</dbReference>
<keyword evidence="1" id="KW-0472">Membrane</keyword>
<keyword evidence="1" id="KW-0812">Transmembrane</keyword>
<dbReference type="PANTHER" id="PTHR34821:SF2">
    <property type="entry name" value="INNER MEMBRANE PROTEIN YDCZ"/>
    <property type="match status" value="1"/>
</dbReference>
<dbReference type="Proteomes" id="UP000783934">
    <property type="component" value="Unassembled WGS sequence"/>
</dbReference>
<dbReference type="EMBL" id="DYTQ01000047">
    <property type="protein sequence ID" value="HJH23668.1"/>
    <property type="molecule type" value="Genomic_DNA"/>
</dbReference>
<dbReference type="GO" id="GO:0005886">
    <property type="term" value="C:plasma membrane"/>
    <property type="evidence" value="ECO:0007669"/>
    <property type="project" value="TreeGrafter"/>
</dbReference>
<dbReference type="AlphaFoldDB" id="A0A9D2VF19"/>
<feature type="transmembrane region" description="Helical" evidence="1">
    <location>
        <begin position="132"/>
        <end position="148"/>
    </location>
</feature>
<protein>
    <submittedName>
        <fullName evidence="2">DMT family transporter</fullName>
    </submittedName>
    <submittedName>
        <fullName evidence="3">Transporter family-2 protein</fullName>
    </submittedName>
</protein>
<gene>
    <name evidence="3" type="ORF">GGR41_001219</name>
    <name evidence="2" type="ORF">K8U84_03845</name>
</gene>
<keyword evidence="1" id="KW-1133">Transmembrane helix</keyword>
<feature type="transmembrane region" description="Helical" evidence="1">
    <location>
        <begin position="97"/>
        <end position="120"/>
    </location>
</feature>